<keyword evidence="5" id="KW-0653">Protein transport</keyword>
<feature type="region of interest" description="Disordered" evidence="7">
    <location>
        <begin position="151"/>
        <end position="358"/>
    </location>
</feature>
<keyword evidence="4" id="KW-0813">Transport</keyword>
<evidence type="ECO:0000256" key="1">
    <source>
        <dbReference type="ARBA" id="ARBA00004329"/>
    </source>
</evidence>
<organism evidence="9 10">
    <name type="scientific">Mycena citricolor</name>
    <dbReference type="NCBI Taxonomy" id="2018698"/>
    <lineage>
        <taxon>Eukaryota</taxon>
        <taxon>Fungi</taxon>
        <taxon>Dikarya</taxon>
        <taxon>Basidiomycota</taxon>
        <taxon>Agaricomycotina</taxon>
        <taxon>Agaricomycetes</taxon>
        <taxon>Agaricomycetidae</taxon>
        <taxon>Agaricales</taxon>
        <taxon>Marasmiineae</taxon>
        <taxon>Mycenaceae</taxon>
        <taxon>Mycena</taxon>
    </lineage>
</organism>
<name>A0AAD2Q7D3_9AGAR</name>
<dbReference type="InterPro" id="IPR039362">
    <property type="entry name" value="ATG29_sf"/>
</dbReference>
<dbReference type="GO" id="GO:0000407">
    <property type="term" value="C:phagophore assembly site"/>
    <property type="evidence" value="ECO:0007669"/>
    <property type="project" value="UniProtKB-SubCell"/>
</dbReference>
<reference evidence="9" key="1">
    <citation type="submission" date="2023-11" db="EMBL/GenBank/DDBJ databases">
        <authorList>
            <person name="De Vega J J."/>
            <person name="De Vega J J."/>
        </authorList>
    </citation>
    <scope>NUCLEOTIDE SEQUENCE</scope>
</reference>
<feature type="compositionally biased region" description="Low complexity" evidence="7">
    <location>
        <begin position="313"/>
        <end position="335"/>
    </location>
</feature>
<evidence type="ECO:0000256" key="2">
    <source>
        <dbReference type="ARBA" id="ARBA00010082"/>
    </source>
</evidence>
<keyword evidence="6" id="KW-0072">Autophagy</keyword>
<evidence type="ECO:0000256" key="4">
    <source>
        <dbReference type="ARBA" id="ARBA00022448"/>
    </source>
</evidence>
<dbReference type="EMBL" id="CAVNYO010000478">
    <property type="protein sequence ID" value="CAK5284291.1"/>
    <property type="molecule type" value="Genomic_DNA"/>
</dbReference>
<dbReference type="GO" id="GO:0000045">
    <property type="term" value="P:autophagosome assembly"/>
    <property type="evidence" value="ECO:0007669"/>
    <property type="project" value="InterPro"/>
</dbReference>
<evidence type="ECO:0000313" key="9">
    <source>
        <dbReference type="EMBL" id="CAK5284291.1"/>
    </source>
</evidence>
<keyword evidence="10" id="KW-1185">Reference proteome</keyword>
<gene>
    <name evidence="9" type="ORF">MYCIT1_LOCUS37420</name>
</gene>
<dbReference type="PANTHER" id="PTHR40012">
    <property type="entry name" value="AUTOPHAGY-RELATED PROTEIN 29"/>
    <property type="match status" value="1"/>
</dbReference>
<comment type="similarity">
    <text evidence="2">Belongs to the ATG29 family.</text>
</comment>
<dbReference type="GO" id="GO:0015031">
    <property type="term" value="P:protein transport"/>
    <property type="evidence" value="ECO:0007669"/>
    <property type="project" value="UniProtKB-KW"/>
</dbReference>
<feature type="compositionally biased region" description="Basic and acidic residues" evidence="7">
    <location>
        <begin position="201"/>
        <end position="223"/>
    </location>
</feature>
<feature type="domain" description="Atg29 N-terminal" evidence="8">
    <location>
        <begin position="10"/>
        <end position="66"/>
    </location>
</feature>
<evidence type="ECO:0000313" key="10">
    <source>
        <dbReference type="Proteomes" id="UP001295794"/>
    </source>
</evidence>
<evidence type="ECO:0000256" key="3">
    <source>
        <dbReference type="ARBA" id="ARBA00013784"/>
    </source>
</evidence>
<feature type="compositionally biased region" description="Polar residues" evidence="7">
    <location>
        <begin position="152"/>
        <end position="173"/>
    </location>
</feature>
<evidence type="ECO:0000256" key="5">
    <source>
        <dbReference type="ARBA" id="ARBA00022927"/>
    </source>
</evidence>
<dbReference type="PANTHER" id="PTHR40012:SF1">
    <property type="entry name" value="AUTOPHAGY-RELATED PROTEIN 29"/>
    <property type="match status" value="1"/>
</dbReference>
<comment type="caution">
    <text evidence="9">The sequence shown here is derived from an EMBL/GenBank/DDBJ whole genome shotgun (WGS) entry which is preliminary data.</text>
</comment>
<sequence>MSANPPPNIRVVVRIPHNRPEQAIPDPPRIEWTQEKADILWKVIERSRSTDNAGTDWKGLAAHLDVPLPYLLYRVQGRFQEELRGLQDIPGVSSPSVAQPNNKPFEDAAISPIDKPSSVAMRAVHRLSTSGRMSPAGRLSTPLGVRARLNSLGKNSVPQPKKALSSSTLTAQVTFGGGPAKRTLSPPSSNPESGTDSEDEESRREEEAERNAEEQESLERKLQELQLMVTNESLGLVSRPPRPPLHSSSSSSKGKTRAIEVDRGRANQINTLPAQMTFRREKAYSPMSVSSASSVQSSIPDIPSPSNGSRTHSPMSRHLSPSKSSSPPALSPRSALGRAYATEQGSNQGSEASSFSDMSDLSTSALDSAFLSNFRGPASRVSSVFSGRSRMSTRPFPL</sequence>
<feature type="compositionally biased region" description="Low complexity" evidence="7">
    <location>
        <begin position="285"/>
        <end position="298"/>
    </location>
</feature>
<dbReference type="Gene3D" id="1.10.10.2570">
    <property type="match status" value="1"/>
</dbReference>
<proteinExistence type="inferred from homology"/>
<evidence type="ECO:0000259" key="8">
    <source>
        <dbReference type="Pfam" id="PF18388"/>
    </source>
</evidence>
<dbReference type="InterPro" id="IPR039113">
    <property type="entry name" value="ATG29"/>
</dbReference>
<feature type="compositionally biased region" description="Low complexity" evidence="7">
    <location>
        <begin position="379"/>
        <end position="392"/>
    </location>
</feature>
<protein>
    <recommendedName>
        <fullName evidence="3">Autophagy-related protein 29</fullName>
    </recommendedName>
</protein>
<comment type="subcellular location">
    <subcellularLocation>
        <location evidence="1">Preautophagosomal structure</location>
    </subcellularLocation>
</comment>
<evidence type="ECO:0000256" key="7">
    <source>
        <dbReference type="SAM" id="MobiDB-lite"/>
    </source>
</evidence>
<evidence type="ECO:0000256" key="6">
    <source>
        <dbReference type="ARBA" id="ARBA00023006"/>
    </source>
</evidence>
<dbReference type="Pfam" id="PF18388">
    <property type="entry name" value="ATG29_N"/>
    <property type="match status" value="1"/>
</dbReference>
<feature type="region of interest" description="Disordered" evidence="7">
    <location>
        <begin position="377"/>
        <end position="398"/>
    </location>
</feature>
<dbReference type="InterPro" id="IPR040666">
    <property type="entry name" value="Atg29_N"/>
</dbReference>
<dbReference type="Proteomes" id="UP001295794">
    <property type="component" value="Unassembled WGS sequence"/>
</dbReference>
<accession>A0AAD2Q7D3</accession>
<dbReference type="AlphaFoldDB" id="A0AAD2Q7D3"/>